<evidence type="ECO:0000313" key="2">
    <source>
        <dbReference type="Proteomes" id="UP001066276"/>
    </source>
</evidence>
<name>A0AAV7QKU6_PLEWA</name>
<dbReference type="EMBL" id="JANPWB010000010">
    <property type="protein sequence ID" value="KAJ1139128.1"/>
    <property type="molecule type" value="Genomic_DNA"/>
</dbReference>
<organism evidence="1 2">
    <name type="scientific">Pleurodeles waltl</name>
    <name type="common">Iberian ribbed newt</name>
    <dbReference type="NCBI Taxonomy" id="8319"/>
    <lineage>
        <taxon>Eukaryota</taxon>
        <taxon>Metazoa</taxon>
        <taxon>Chordata</taxon>
        <taxon>Craniata</taxon>
        <taxon>Vertebrata</taxon>
        <taxon>Euteleostomi</taxon>
        <taxon>Amphibia</taxon>
        <taxon>Batrachia</taxon>
        <taxon>Caudata</taxon>
        <taxon>Salamandroidea</taxon>
        <taxon>Salamandridae</taxon>
        <taxon>Pleurodelinae</taxon>
        <taxon>Pleurodeles</taxon>
    </lineage>
</organism>
<reference evidence="1" key="1">
    <citation type="journal article" date="2022" name="bioRxiv">
        <title>Sequencing and chromosome-scale assembly of the giantPleurodeles waltlgenome.</title>
        <authorList>
            <person name="Brown T."/>
            <person name="Elewa A."/>
            <person name="Iarovenko S."/>
            <person name="Subramanian E."/>
            <person name="Araus A.J."/>
            <person name="Petzold A."/>
            <person name="Susuki M."/>
            <person name="Suzuki K.-i.T."/>
            <person name="Hayashi T."/>
            <person name="Toyoda A."/>
            <person name="Oliveira C."/>
            <person name="Osipova E."/>
            <person name="Leigh N.D."/>
            <person name="Simon A."/>
            <person name="Yun M.H."/>
        </authorList>
    </citation>
    <scope>NUCLEOTIDE SEQUENCE</scope>
    <source>
        <strain evidence="1">20211129_DDA</strain>
        <tissue evidence="1">Liver</tissue>
    </source>
</reference>
<evidence type="ECO:0000313" key="1">
    <source>
        <dbReference type="EMBL" id="KAJ1139128.1"/>
    </source>
</evidence>
<accession>A0AAV7QKU6</accession>
<keyword evidence="2" id="KW-1185">Reference proteome</keyword>
<sequence length="221" mass="23754">MPTLRAPLTALSCSHLRSQTQVLEVYLRLELCPLPWCPPAAHMRRNEPVSYGSRNDAELAPSSSGCLNGMGANGGAGGGSRQRLLERSVDTCDGGWLHVRPEGLVACELSMEGGSVRYGGLSGEVQETVHYRSMGQILGHNSSGMRVPRWYLLLKCVGIEGSEVCVSGLLPVCGGEGYIRVRKEMSLVDSDAHKTHQPLSVRVSVCDLPAMKASLDGFQSM</sequence>
<dbReference type="Proteomes" id="UP001066276">
    <property type="component" value="Chromosome 6"/>
</dbReference>
<gene>
    <name evidence="1" type="ORF">NDU88_005505</name>
</gene>
<protein>
    <submittedName>
        <fullName evidence="1">Uncharacterized protein</fullName>
    </submittedName>
</protein>
<proteinExistence type="predicted"/>
<dbReference type="AlphaFoldDB" id="A0AAV7QKU6"/>
<comment type="caution">
    <text evidence="1">The sequence shown here is derived from an EMBL/GenBank/DDBJ whole genome shotgun (WGS) entry which is preliminary data.</text>
</comment>